<dbReference type="InterPro" id="IPR001610">
    <property type="entry name" value="PAC"/>
</dbReference>
<dbReference type="NCBIfam" id="TIGR00254">
    <property type="entry name" value="GGDEF"/>
    <property type="match status" value="1"/>
</dbReference>
<dbReference type="InterPro" id="IPR000014">
    <property type="entry name" value="PAS"/>
</dbReference>
<feature type="domain" description="PAS" evidence="2">
    <location>
        <begin position="252"/>
        <end position="306"/>
    </location>
</feature>
<evidence type="ECO:0000313" key="7">
    <source>
        <dbReference type="Proteomes" id="UP000005695"/>
    </source>
</evidence>
<feature type="domain" description="PAC" evidence="3">
    <location>
        <begin position="449"/>
        <end position="501"/>
    </location>
</feature>
<proteinExistence type="predicted"/>
<evidence type="ECO:0000259" key="3">
    <source>
        <dbReference type="PROSITE" id="PS50113"/>
    </source>
</evidence>
<dbReference type="PROSITE" id="PS50112">
    <property type="entry name" value="PAS"/>
    <property type="match status" value="1"/>
</dbReference>
<gene>
    <name evidence="6" type="ORF">Dace_1300</name>
</gene>
<dbReference type="OrthoDB" id="9777298at2"/>
<feature type="domain" description="GGDEF" evidence="5">
    <location>
        <begin position="533"/>
        <end position="665"/>
    </location>
</feature>
<dbReference type="SMART" id="SM00267">
    <property type="entry name" value="GGDEF"/>
    <property type="match status" value="1"/>
</dbReference>
<dbReference type="CDD" id="cd01949">
    <property type="entry name" value="GGDEF"/>
    <property type="match status" value="1"/>
</dbReference>
<dbReference type="FunFam" id="3.30.70.270:FF:000001">
    <property type="entry name" value="Diguanylate cyclase domain protein"/>
    <property type="match status" value="1"/>
</dbReference>
<dbReference type="Gene3D" id="3.30.450.20">
    <property type="entry name" value="PAS domain"/>
    <property type="match status" value="2"/>
</dbReference>
<protein>
    <submittedName>
        <fullName evidence="6">Diguanylate cyclase/phosphodiesterase with PAS/PAC sensor(S)</fullName>
    </submittedName>
</protein>
<dbReference type="RefSeq" id="WP_006000729.1">
    <property type="nucleotide sequence ID" value="NZ_AAEW02000010.1"/>
</dbReference>
<feature type="domain" description="EAL" evidence="4">
    <location>
        <begin position="674"/>
        <end position="928"/>
    </location>
</feature>
<dbReference type="InterPro" id="IPR043128">
    <property type="entry name" value="Rev_trsase/Diguanyl_cyclase"/>
</dbReference>
<dbReference type="Pfam" id="PF00990">
    <property type="entry name" value="GGDEF"/>
    <property type="match status" value="1"/>
</dbReference>
<dbReference type="SMART" id="SM00086">
    <property type="entry name" value="PAC"/>
    <property type="match status" value="1"/>
</dbReference>
<dbReference type="SUPFAM" id="SSF55073">
    <property type="entry name" value="Nucleotide cyclase"/>
    <property type="match status" value="1"/>
</dbReference>
<evidence type="ECO:0000256" key="1">
    <source>
        <dbReference type="ARBA" id="ARBA00051114"/>
    </source>
</evidence>
<dbReference type="SUPFAM" id="SSF141868">
    <property type="entry name" value="EAL domain-like"/>
    <property type="match status" value="1"/>
</dbReference>
<dbReference type="Pfam" id="PF00563">
    <property type="entry name" value="EAL"/>
    <property type="match status" value="1"/>
</dbReference>
<dbReference type="InterPro" id="IPR021796">
    <property type="entry name" value="Tll0287-like_dom"/>
</dbReference>
<dbReference type="Pfam" id="PF11845">
    <property type="entry name" value="Tll0287-like"/>
    <property type="match status" value="1"/>
</dbReference>
<accession>Q1JZ56</accession>
<dbReference type="InterPro" id="IPR000700">
    <property type="entry name" value="PAS-assoc_C"/>
</dbReference>
<dbReference type="CDD" id="cd01948">
    <property type="entry name" value="EAL"/>
    <property type="match status" value="1"/>
</dbReference>
<dbReference type="SMART" id="SM00052">
    <property type="entry name" value="EAL"/>
    <property type="match status" value="1"/>
</dbReference>
<comment type="catalytic activity">
    <reaction evidence="1">
        <text>3',3'-c-di-GMP + H2O = 5'-phosphoguanylyl(3'-&gt;5')guanosine + H(+)</text>
        <dbReference type="Rhea" id="RHEA:24902"/>
        <dbReference type="ChEBI" id="CHEBI:15377"/>
        <dbReference type="ChEBI" id="CHEBI:15378"/>
        <dbReference type="ChEBI" id="CHEBI:58754"/>
        <dbReference type="ChEBI" id="CHEBI:58805"/>
        <dbReference type="EC" id="3.1.4.52"/>
    </reaction>
    <physiologicalReaction direction="left-to-right" evidence="1">
        <dbReference type="Rhea" id="RHEA:24903"/>
    </physiologicalReaction>
</comment>
<evidence type="ECO:0000259" key="5">
    <source>
        <dbReference type="PROSITE" id="PS50887"/>
    </source>
</evidence>
<sequence length="928" mass="105092">MTHRTSTKGLWFTLFVLWSGLIFYGAWSEYTSQQQLIIDLAKAEAAGSFNKDVVYRRWAAKQGGLYVSVSDHTPPNPHLDHVPHRDVVTREGQHLTLVNPAYMTRQVHELGAVQYGAKGHITSLNPLRPENTPDPWERDALEQMETSPEEVVSVQLLDGKEYLRLIRPMYTELMCLKCHSSQGYEVGDVRGGVSVSIPLAPYREAQLNLFRKDMTHHALLWALGVAGLLFLRHLVQSRLRREDEVQQEIALSEEKYRALFRDSLIGIAIADCTSGRIIECNKKLAHLVERTPEELIGKPQDILHPKFEKDQGSAVTQTFKKHQDEAHGEVLGSYLITKSGQLKDVEIQGGTVSFGNQNYQFGLFLDVTERNKFEQQNHRLLQAIDQSPICILMTTCDGRPVYLNQFFKEKTGYSLDECSHPDNPIYQFIQQRIPAQCGSNDGRNYDEPWLEELEIRSKDGGIHWERISISLVYDLKGQCSHLIVIGEDITEEKKNAQHFEFLATHDSLTGLANRLLLHDRLDQAILKAKRVHGTVFLILLDVDRFKMINDSMGHDNGDRLLQLIADRLLKVVRESDTVVRLGGDEFVVLLSEVETLDDALCAAEAIHRELSEPFTVSERQIPLTVSAGICSYPDHGMSSLELLRHADVAMYKAKETHSQTCIFESSMDGLVLESLELEAELRQAIVKNELHVYYQPKVDAGSEKIVGFEALLRWVHSDRGMISPGVFIPLAEQTGLIHEIGLWVIEDVCRQLRQWADQDYAIVPVAVNLSAKQFQSVDLAKQVATILDSYHIDSSWFEFELTESMIMQNPLSSIRIMKELKDLGLRLAVDDFGTGYSSLNYLRRLPLDYLKIDRSFIDDVTQDLSADAVATSIIGIARSLGMQTIAEGVETAEQLMFLKDNNCDFIQGFYFYRPMPVDDATSLLERSC</sequence>
<dbReference type="InterPro" id="IPR000160">
    <property type="entry name" value="GGDEF_dom"/>
</dbReference>
<name>Q1JZ56_DESA6</name>
<keyword evidence="7" id="KW-1185">Reference proteome</keyword>
<evidence type="ECO:0000313" key="6">
    <source>
        <dbReference type="EMBL" id="EAT15438.1"/>
    </source>
</evidence>
<dbReference type="CDD" id="cd00130">
    <property type="entry name" value="PAS"/>
    <property type="match status" value="1"/>
</dbReference>
<dbReference type="InterPro" id="IPR035965">
    <property type="entry name" value="PAS-like_dom_sf"/>
</dbReference>
<dbReference type="Proteomes" id="UP000005695">
    <property type="component" value="Unassembled WGS sequence"/>
</dbReference>
<dbReference type="Pfam" id="PF13426">
    <property type="entry name" value="PAS_9"/>
    <property type="match status" value="2"/>
</dbReference>
<reference evidence="6" key="1">
    <citation type="submission" date="2006-05" db="EMBL/GenBank/DDBJ databases">
        <title>Annotation of the draft genome assembly of Desulfuromonas acetoxidans DSM 684.</title>
        <authorList>
            <consortium name="US DOE Joint Genome Institute (JGI-ORNL)"/>
            <person name="Larimer F."/>
            <person name="Land M."/>
            <person name="Hauser L."/>
        </authorList>
    </citation>
    <scope>NUCLEOTIDE SEQUENCE [LARGE SCALE GENOMIC DNA]</scope>
    <source>
        <strain evidence="6">DSM 684</strain>
    </source>
</reference>
<dbReference type="GO" id="GO:0071732">
    <property type="term" value="P:cellular response to nitric oxide"/>
    <property type="evidence" value="ECO:0007669"/>
    <property type="project" value="UniProtKB-ARBA"/>
</dbReference>
<dbReference type="Gene3D" id="3.30.70.270">
    <property type="match status" value="1"/>
</dbReference>
<comment type="caution">
    <text evidence="6">The sequence shown here is derived from an EMBL/GenBank/DDBJ whole genome shotgun (WGS) entry which is preliminary data.</text>
</comment>
<dbReference type="InterPro" id="IPR035919">
    <property type="entry name" value="EAL_sf"/>
</dbReference>
<dbReference type="GO" id="GO:0071111">
    <property type="term" value="F:cyclic-guanylate-specific phosphodiesterase activity"/>
    <property type="evidence" value="ECO:0007669"/>
    <property type="project" value="UniProtKB-EC"/>
</dbReference>
<evidence type="ECO:0000259" key="2">
    <source>
        <dbReference type="PROSITE" id="PS50112"/>
    </source>
</evidence>
<dbReference type="NCBIfam" id="TIGR00229">
    <property type="entry name" value="sensory_box"/>
    <property type="match status" value="2"/>
</dbReference>
<dbReference type="SMART" id="SM00091">
    <property type="entry name" value="PAS"/>
    <property type="match status" value="2"/>
</dbReference>
<dbReference type="EMBL" id="AAEW02000010">
    <property type="protein sequence ID" value="EAT15438.1"/>
    <property type="molecule type" value="Genomic_DNA"/>
</dbReference>
<dbReference type="PANTHER" id="PTHR44757">
    <property type="entry name" value="DIGUANYLATE CYCLASE DGCP"/>
    <property type="match status" value="1"/>
</dbReference>
<evidence type="ECO:0000259" key="4">
    <source>
        <dbReference type="PROSITE" id="PS50883"/>
    </source>
</evidence>
<reference evidence="6" key="2">
    <citation type="submission" date="2006-05" db="EMBL/GenBank/DDBJ databases">
        <title>Sequencing of the draft genome and assembly of Desulfuromonas acetoxidans DSM 684.</title>
        <authorList>
            <consortium name="US DOE Joint Genome Institute (JGI-PGF)"/>
            <person name="Copeland A."/>
            <person name="Lucas S."/>
            <person name="Lapidus A."/>
            <person name="Barry K."/>
            <person name="Detter J.C."/>
            <person name="Glavina del Rio T."/>
            <person name="Hammon N."/>
            <person name="Israni S."/>
            <person name="Dalin E."/>
            <person name="Tice H."/>
            <person name="Bruce D."/>
            <person name="Pitluck S."/>
            <person name="Richardson P."/>
        </authorList>
    </citation>
    <scope>NUCLEOTIDE SEQUENCE [LARGE SCALE GENOMIC DNA]</scope>
    <source>
        <strain evidence="6">DSM 684</strain>
    </source>
</reference>
<organism evidence="6 7">
    <name type="scientific">Desulfuromonas acetoxidans (strain DSM 684 / 11070)</name>
    <dbReference type="NCBI Taxonomy" id="281689"/>
    <lineage>
        <taxon>Bacteria</taxon>
        <taxon>Pseudomonadati</taxon>
        <taxon>Thermodesulfobacteriota</taxon>
        <taxon>Desulfuromonadia</taxon>
        <taxon>Desulfuromonadales</taxon>
        <taxon>Desulfuromonadaceae</taxon>
        <taxon>Desulfuromonas</taxon>
    </lineage>
</organism>
<dbReference type="InterPro" id="IPR052155">
    <property type="entry name" value="Biofilm_reg_signaling"/>
</dbReference>
<dbReference type="InterPro" id="IPR001633">
    <property type="entry name" value="EAL_dom"/>
</dbReference>
<dbReference type="PROSITE" id="PS50883">
    <property type="entry name" value="EAL"/>
    <property type="match status" value="1"/>
</dbReference>
<dbReference type="AlphaFoldDB" id="Q1JZ56"/>
<dbReference type="PROSITE" id="PS50113">
    <property type="entry name" value="PAC"/>
    <property type="match status" value="1"/>
</dbReference>
<dbReference type="InterPro" id="IPR029787">
    <property type="entry name" value="Nucleotide_cyclase"/>
</dbReference>
<dbReference type="Gene3D" id="3.20.20.450">
    <property type="entry name" value="EAL domain"/>
    <property type="match status" value="1"/>
</dbReference>
<dbReference type="PROSITE" id="PS50887">
    <property type="entry name" value="GGDEF"/>
    <property type="match status" value="1"/>
</dbReference>
<dbReference type="SUPFAM" id="SSF55785">
    <property type="entry name" value="PYP-like sensor domain (PAS domain)"/>
    <property type="match status" value="2"/>
</dbReference>
<dbReference type="Gene3D" id="3.30.450.290">
    <property type="match status" value="1"/>
</dbReference>
<dbReference type="PANTHER" id="PTHR44757:SF2">
    <property type="entry name" value="BIOFILM ARCHITECTURE MAINTENANCE PROTEIN MBAA"/>
    <property type="match status" value="1"/>
</dbReference>
<dbReference type="FunFam" id="3.20.20.450:FF:000001">
    <property type="entry name" value="Cyclic di-GMP phosphodiesterase yahA"/>
    <property type="match status" value="1"/>
</dbReference>